<dbReference type="GO" id="GO:0070286">
    <property type="term" value="P:axonemal dynein complex assembly"/>
    <property type="evidence" value="ECO:0007669"/>
    <property type="project" value="InterPro"/>
</dbReference>
<dbReference type="CDD" id="cd00298">
    <property type="entry name" value="ACD_sHsps_p23-like"/>
    <property type="match status" value="1"/>
</dbReference>
<evidence type="ECO:0000313" key="4">
    <source>
        <dbReference type="EMBL" id="KAJ8939246.1"/>
    </source>
</evidence>
<dbReference type="Gene3D" id="2.60.40.790">
    <property type="match status" value="1"/>
</dbReference>
<evidence type="ECO:0000256" key="2">
    <source>
        <dbReference type="SAM" id="MobiDB-lite"/>
    </source>
</evidence>
<dbReference type="SUPFAM" id="SSF49764">
    <property type="entry name" value="HSP20-like chaperones"/>
    <property type="match status" value="1"/>
</dbReference>
<dbReference type="PANTHER" id="PTHR21083">
    <property type="entry name" value="TWISTER"/>
    <property type="match status" value="1"/>
</dbReference>
<dbReference type="InterPro" id="IPR008978">
    <property type="entry name" value="HSP20-like_chaperone"/>
</dbReference>
<protein>
    <recommendedName>
        <fullName evidence="3">PIH1D1/2/3 CS-like domain-containing protein</fullName>
    </recommendedName>
</protein>
<feature type="domain" description="PIH1D1/2/3 CS-like" evidence="3">
    <location>
        <begin position="98"/>
        <end position="192"/>
    </location>
</feature>
<name>A0AAV8XJP7_9CUCU</name>
<feature type="compositionally biased region" description="Polar residues" evidence="2">
    <location>
        <begin position="30"/>
        <end position="50"/>
    </location>
</feature>
<evidence type="ECO:0000256" key="1">
    <source>
        <dbReference type="ARBA" id="ARBA00008511"/>
    </source>
</evidence>
<dbReference type="GO" id="GO:0051087">
    <property type="term" value="F:protein-folding chaperone binding"/>
    <property type="evidence" value="ECO:0007669"/>
    <property type="project" value="InterPro"/>
</dbReference>
<dbReference type="InterPro" id="IPR041442">
    <property type="entry name" value="PIH1D1/2/3_CS-like"/>
</dbReference>
<dbReference type="Proteomes" id="UP001162162">
    <property type="component" value="Unassembled WGS sequence"/>
</dbReference>
<accession>A0AAV8XJP7</accession>
<dbReference type="GO" id="GO:0045505">
    <property type="term" value="F:dynein intermediate chain binding"/>
    <property type="evidence" value="ECO:0007669"/>
    <property type="project" value="TreeGrafter"/>
</dbReference>
<dbReference type="Pfam" id="PF18201">
    <property type="entry name" value="PIH1_CS"/>
    <property type="match status" value="1"/>
</dbReference>
<proteinExistence type="inferred from homology"/>
<evidence type="ECO:0000313" key="5">
    <source>
        <dbReference type="Proteomes" id="UP001162162"/>
    </source>
</evidence>
<feature type="region of interest" description="Disordered" evidence="2">
    <location>
        <begin position="15"/>
        <end position="63"/>
    </location>
</feature>
<dbReference type="EMBL" id="JAPWTK010000499">
    <property type="protein sequence ID" value="KAJ8939246.1"/>
    <property type="molecule type" value="Genomic_DNA"/>
</dbReference>
<dbReference type="GO" id="GO:0005737">
    <property type="term" value="C:cytoplasm"/>
    <property type="evidence" value="ECO:0007669"/>
    <property type="project" value="TreeGrafter"/>
</dbReference>
<keyword evidence="5" id="KW-1185">Reference proteome</keyword>
<reference evidence="4" key="1">
    <citation type="journal article" date="2023" name="Insect Mol. Biol.">
        <title>Genome sequencing provides insights into the evolution of gene families encoding plant cell wall-degrading enzymes in longhorned beetles.</title>
        <authorList>
            <person name="Shin N.R."/>
            <person name="Okamura Y."/>
            <person name="Kirsch R."/>
            <person name="Pauchet Y."/>
        </authorList>
    </citation>
    <scope>NUCLEOTIDE SEQUENCE</scope>
    <source>
        <strain evidence="4">AMC_N1</strain>
    </source>
</reference>
<comment type="similarity">
    <text evidence="1">Belongs to the PIH1 family.</text>
</comment>
<dbReference type="PANTHER" id="PTHR21083:SF0">
    <property type="entry name" value="DYNEIN AXONEMAL ASSEMBLY FACTOR 6"/>
    <property type="match status" value="1"/>
</dbReference>
<dbReference type="AlphaFoldDB" id="A0AAV8XJP7"/>
<dbReference type="InterPro" id="IPR026697">
    <property type="entry name" value="DNAAF6"/>
</dbReference>
<organism evidence="4 5">
    <name type="scientific">Aromia moschata</name>
    <dbReference type="NCBI Taxonomy" id="1265417"/>
    <lineage>
        <taxon>Eukaryota</taxon>
        <taxon>Metazoa</taxon>
        <taxon>Ecdysozoa</taxon>
        <taxon>Arthropoda</taxon>
        <taxon>Hexapoda</taxon>
        <taxon>Insecta</taxon>
        <taxon>Pterygota</taxon>
        <taxon>Neoptera</taxon>
        <taxon>Endopterygota</taxon>
        <taxon>Coleoptera</taxon>
        <taxon>Polyphaga</taxon>
        <taxon>Cucujiformia</taxon>
        <taxon>Chrysomeloidea</taxon>
        <taxon>Cerambycidae</taxon>
        <taxon>Cerambycinae</taxon>
        <taxon>Callichromatini</taxon>
        <taxon>Aromia</taxon>
    </lineage>
</organism>
<evidence type="ECO:0000259" key="3">
    <source>
        <dbReference type="Pfam" id="PF18201"/>
    </source>
</evidence>
<comment type="caution">
    <text evidence="4">The sequence shown here is derived from an EMBL/GenBank/DDBJ whole genome shotgun (WGS) entry which is preliminary data.</text>
</comment>
<sequence>MTELTANDLKGLCELLNAKPENSDSEDETGTNSGSVNTLNPSHLEPSTKSGSKKVNPYGKIKEEKKRRVVLDPDDENAFDFDIEGTTHNPVQSDWKKTPSWNVSYRQQVTASDVFLQMGFKNPTTASCEDMIITIHLPEEKYKNMDLKIEKDKLNLVTPRFYLDLPLPQPVDPQKGNAQWNKDEEKLIVTLKMDREFDIVNF</sequence>
<gene>
    <name evidence="4" type="ORF">NQ318_015204</name>
</gene>